<reference evidence="2" key="1">
    <citation type="submission" date="2022-04" db="EMBL/GenBank/DDBJ databases">
        <title>Whole genome sequence of Sphaerotilus sp. FB-5.</title>
        <authorList>
            <person name="Takeda M."/>
            <person name="Narihara S."/>
            <person name="Akimoto M."/>
            <person name="Akimoto R."/>
            <person name="Nishiyashiki S."/>
            <person name="Murakami T."/>
        </authorList>
    </citation>
    <scope>NUCLEOTIDE SEQUENCE</scope>
    <source>
        <strain evidence="2">FB-5</strain>
    </source>
</reference>
<protein>
    <recommendedName>
        <fullName evidence="1">Sulfatase-modifying factor enzyme-like domain-containing protein</fullName>
    </recommendedName>
</protein>
<dbReference type="RefSeq" id="WP_251973371.1">
    <property type="nucleotide sequence ID" value="NZ_AP025730.1"/>
</dbReference>
<evidence type="ECO:0000313" key="3">
    <source>
        <dbReference type="Proteomes" id="UP001057498"/>
    </source>
</evidence>
<name>A0ABM7YLK0_9BURK</name>
<dbReference type="Pfam" id="PF03781">
    <property type="entry name" value="FGE-sulfatase"/>
    <property type="match status" value="1"/>
</dbReference>
<sequence>MLATATELDDHLAMRRAGADLLSLALMDARNHSLQVHAAFRDVVRAARDQASEDRPVIDTALLRAVGCAHPDLWLGRLGWFQEAWIARNVQRRRGRGCDPLAARLASIDPDADALWDPRLADASGRPGADRPTDEAVRRYLVDTLEVTLDLLPSHPQDDDDLYFFRLALFHEDEQAERLLDLAHALGLALPQQRWPALQPQAFGIPLPQGTQTLGWGDDEPGFTFEADRGRATVPLAGGEIDAAPVSWQQYLAFIQDGGYEQRRWWSDAGWHWREALNRQAPRHVQSTSGAVILQRGGRPMRVALQQPVLQVSAHEARAWCQWAGRRLPSEAEWQAAAQRLGARGWRWGTCWEWTADRLAPRPAGSWLAAEPAEPAAGHPQHLGDAWGRHVVLRGGALHTRRRLVHARRRWHAAPESDHLLVGFRSCGV</sequence>
<dbReference type="InterPro" id="IPR051043">
    <property type="entry name" value="Sulfatase_Mod_Factor_Kinase"/>
</dbReference>
<gene>
    <name evidence="2" type="ORF">CATMQ487_22970</name>
</gene>
<proteinExistence type="predicted"/>
<dbReference type="InterPro" id="IPR005532">
    <property type="entry name" value="SUMF_dom"/>
</dbReference>
<dbReference type="SUPFAM" id="SSF56436">
    <property type="entry name" value="C-type lectin-like"/>
    <property type="match status" value="1"/>
</dbReference>
<dbReference type="InterPro" id="IPR016187">
    <property type="entry name" value="CTDL_fold"/>
</dbReference>
<evidence type="ECO:0000259" key="1">
    <source>
        <dbReference type="Pfam" id="PF03781"/>
    </source>
</evidence>
<dbReference type="InterPro" id="IPR042095">
    <property type="entry name" value="SUMF_sf"/>
</dbReference>
<evidence type="ECO:0000313" key="2">
    <source>
        <dbReference type="EMBL" id="BDI05327.1"/>
    </source>
</evidence>
<accession>A0ABM7YLK0</accession>
<keyword evidence="3" id="KW-1185">Reference proteome</keyword>
<dbReference type="Gene3D" id="3.90.1580.10">
    <property type="entry name" value="paralog of FGE (formylglycine-generating enzyme)"/>
    <property type="match status" value="2"/>
</dbReference>
<dbReference type="PANTHER" id="PTHR23150">
    <property type="entry name" value="SULFATASE MODIFYING FACTOR 1, 2"/>
    <property type="match status" value="1"/>
</dbReference>
<dbReference type="EMBL" id="AP025730">
    <property type="protein sequence ID" value="BDI05327.1"/>
    <property type="molecule type" value="Genomic_DNA"/>
</dbReference>
<feature type="domain" description="Sulfatase-modifying factor enzyme-like" evidence="1">
    <location>
        <begin position="206"/>
        <end position="339"/>
    </location>
</feature>
<dbReference type="Proteomes" id="UP001057498">
    <property type="component" value="Chromosome"/>
</dbReference>
<organism evidence="2 3">
    <name type="scientific">Sphaerotilus microaerophilus</name>
    <dbReference type="NCBI Taxonomy" id="2914710"/>
    <lineage>
        <taxon>Bacteria</taxon>
        <taxon>Pseudomonadati</taxon>
        <taxon>Pseudomonadota</taxon>
        <taxon>Betaproteobacteria</taxon>
        <taxon>Burkholderiales</taxon>
        <taxon>Sphaerotilaceae</taxon>
        <taxon>Sphaerotilus</taxon>
    </lineage>
</organism>